<dbReference type="VEuPathDB" id="MicrosporidiaDB:NAPIS_ORF01976"/>
<proteinExistence type="predicted"/>
<feature type="compositionally biased region" description="Basic and acidic residues" evidence="1">
    <location>
        <begin position="48"/>
        <end position="65"/>
    </location>
</feature>
<dbReference type="Proteomes" id="UP000053780">
    <property type="component" value="Unassembled WGS sequence"/>
</dbReference>
<gene>
    <name evidence="2" type="ORF">NAPIS_ORF01976</name>
</gene>
<dbReference type="AlphaFoldDB" id="T0KYZ0"/>
<dbReference type="HOGENOM" id="CLU_2062135_0_0_1"/>
<feature type="region of interest" description="Disordered" evidence="1">
    <location>
        <begin position="48"/>
        <end position="92"/>
    </location>
</feature>
<accession>T0KYZ0</accession>
<name>T0KYZ0_9MICR</name>
<protein>
    <submittedName>
        <fullName evidence="2">Uncharacterized protein</fullName>
    </submittedName>
</protein>
<feature type="compositionally biased region" description="Acidic residues" evidence="1">
    <location>
        <begin position="76"/>
        <end position="87"/>
    </location>
</feature>
<evidence type="ECO:0000313" key="3">
    <source>
        <dbReference type="Proteomes" id="UP000053780"/>
    </source>
</evidence>
<evidence type="ECO:0000256" key="1">
    <source>
        <dbReference type="SAM" id="MobiDB-lite"/>
    </source>
</evidence>
<reference evidence="2 3" key="1">
    <citation type="journal article" date="2013" name="BMC Genomics">
        <title>Genome sequencing and comparative genomics of honey bee microsporidia, Nosema apis reveal novel insights into host-parasite interactions.</title>
        <authorList>
            <person name="Chen Yp."/>
            <person name="Pettis J.S."/>
            <person name="Zhao Y."/>
            <person name="Liu X."/>
            <person name="Tallon L.J."/>
            <person name="Sadzewicz L.D."/>
            <person name="Li R."/>
            <person name="Zheng H."/>
            <person name="Huang S."/>
            <person name="Zhang X."/>
            <person name="Hamilton M.C."/>
            <person name="Pernal S.F."/>
            <person name="Melathopoulos A.P."/>
            <person name="Yan X."/>
            <person name="Evans J.D."/>
        </authorList>
    </citation>
    <scope>NUCLEOTIDE SEQUENCE [LARGE SCALE GENOMIC DNA]</scope>
    <source>
        <strain evidence="2 3">BRL 01</strain>
    </source>
</reference>
<organism evidence="2 3">
    <name type="scientific">Vairimorpha apis BRL 01</name>
    <dbReference type="NCBI Taxonomy" id="1037528"/>
    <lineage>
        <taxon>Eukaryota</taxon>
        <taxon>Fungi</taxon>
        <taxon>Fungi incertae sedis</taxon>
        <taxon>Microsporidia</taxon>
        <taxon>Nosematidae</taxon>
        <taxon>Vairimorpha</taxon>
    </lineage>
</organism>
<sequence>MITKIIYFIHVFCVKTPNIFDTAPVSSDIPNQIKETEAVVIQPGNKIDIKPNTKETSELEIKNDSDQSENLSVCDESNEDIDSENSNDLDSTVKNKLNNISREAEMLSKMAKELKNYKN</sequence>
<dbReference type="EMBL" id="KE647285">
    <property type="protein sequence ID" value="EQB60467.1"/>
    <property type="molecule type" value="Genomic_DNA"/>
</dbReference>
<evidence type="ECO:0000313" key="2">
    <source>
        <dbReference type="EMBL" id="EQB60467.1"/>
    </source>
</evidence>
<keyword evidence="3" id="KW-1185">Reference proteome</keyword>